<dbReference type="SUPFAM" id="SSF51735">
    <property type="entry name" value="NAD(P)-binding Rossmann-fold domains"/>
    <property type="match status" value="1"/>
</dbReference>
<keyword evidence="2" id="KW-0560">Oxidoreductase</keyword>
<protein>
    <submittedName>
        <fullName evidence="3">Mycofactocin-coupled SDR family oxidoreductase</fullName>
    </submittedName>
</protein>
<organism evidence="3 4">
    <name type="scientific">Sporichthya brevicatena</name>
    <dbReference type="NCBI Taxonomy" id="171442"/>
    <lineage>
        <taxon>Bacteria</taxon>
        <taxon>Bacillati</taxon>
        <taxon>Actinomycetota</taxon>
        <taxon>Actinomycetes</taxon>
        <taxon>Sporichthyales</taxon>
        <taxon>Sporichthyaceae</taxon>
        <taxon>Sporichthya</taxon>
    </lineage>
</organism>
<dbReference type="InterPro" id="IPR002347">
    <property type="entry name" value="SDR_fam"/>
</dbReference>
<evidence type="ECO:0000313" key="3">
    <source>
        <dbReference type="EMBL" id="GAA0610134.1"/>
    </source>
</evidence>
<dbReference type="InterPro" id="IPR030981">
    <property type="entry name" value="SDR_subfam_2"/>
</dbReference>
<dbReference type="PRINTS" id="PR00080">
    <property type="entry name" value="SDRFAMILY"/>
</dbReference>
<proteinExistence type="inferred from homology"/>
<comment type="caution">
    <text evidence="3">The sequence shown here is derived from an EMBL/GenBank/DDBJ whole genome shotgun (WGS) entry which is preliminary data.</text>
</comment>
<accession>A0ABN1GF23</accession>
<dbReference type="RefSeq" id="WP_344602295.1">
    <property type="nucleotide sequence ID" value="NZ_BAAAHE010000007.1"/>
</dbReference>
<dbReference type="PROSITE" id="PS00061">
    <property type="entry name" value="ADH_SHORT"/>
    <property type="match status" value="1"/>
</dbReference>
<dbReference type="CDD" id="cd05233">
    <property type="entry name" value="SDR_c"/>
    <property type="match status" value="1"/>
</dbReference>
<evidence type="ECO:0000313" key="4">
    <source>
        <dbReference type="Proteomes" id="UP001500957"/>
    </source>
</evidence>
<reference evidence="3 4" key="1">
    <citation type="journal article" date="2019" name="Int. J. Syst. Evol. Microbiol.">
        <title>The Global Catalogue of Microorganisms (GCM) 10K type strain sequencing project: providing services to taxonomists for standard genome sequencing and annotation.</title>
        <authorList>
            <consortium name="The Broad Institute Genomics Platform"/>
            <consortium name="The Broad Institute Genome Sequencing Center for Infectious Disease"/>
            <person name="Wu L."/>
            <person name="Ma J."/>
        </authorList>
    </citation>
    <scope>NUCLEOTIDE SEQUENCE [LARGE SCALE GENOMIC DNA]</scope>
    <source>
        <strain evidence="3 4">JCM 10671</strain>
    </source>
</reference>
<dbReference type="EMBL" id="BAAAHE010000007">
    <property type="protein sequence ID" value="GAA0610134.1"/>
    <property type="molecule type" value="Genomic_DNA"/>
</dbReference>
<dbReference type="InterPro" id="IPR036291">
    <property type="entry name" value="NAD(P)-bd_dom_sf"/>
</dbReference>
<gene>
    <name evidence="3" type="ORF">GCM10009547_10280</name>
</gene>
<dbReference type="PANTHER" id="PTHR24321:SF8">
    <property type="entry name" value="ESTRADIOL 17-BETA-DEHYDROGENASE 8-RELATED"/>
    <property type="match status" value="1"/>
</dbReference>
<dbReference type="NCBIfam" id="TIGR04504">
    <property type="entry name" value="SDR_subfam_2"/>
    <property type="match status" value="1"/>
</dbReference>
<sequence length="266" mass="26722">MSAGRVAIVTGAARGIGAATVAELARQGYSVLCVDAVTDDSALGYPLATTADLDAVVKLANDSGAGGAAAFVADVRDLTRLEAAVADAERRWGGIDVAIACAGAMGGGAPHWETSVETEQVVLDVNLDGVLNLARVTIPAMLNRPAPRSGRFLAIASAGATRGLPKLAAYCAAKAGITGFIRALAVELGDSGITANAVSPGSTDTEMLAESARLYDLPAAAEFARQAPQDRLLHPDEVAAVVAFLASQKSGAMTGAIVPVDAGLGL</sequence>
<comment type="similarity">
    <text evidence="1">Belongs to the short-chain dehydrogenases/reductases (SDR) family.</text>
</comment>
<dbReference type="PRINTS" id="PR00081">
    <property type="entry name" value="GDHRDH"/>
</dbReference>
<dbReference type="InterPro" id="IPR020904">
    <property type="entry name" value="Sc_DH/Rdtase_CS"/>
</dbReference>
<dbReference type="PANTHER" id="PTHR24321">
    <property type="entry name" value="DEHYDROGENASES, SHORT CHAIN"/>
    <property type="match status" value="1"/>
</dbReference>
<evidence type="ECO:0000256" key="2">
    <source>
        <dbReference type="ARBA" id="ARBA00023002"/>
    </source>
</evidence>
<name>A0ABN1GF23_9ACTN</name>
<keyword evidence="4" id="KW-1185">Reference proteome</keyword>
<evidence type="ECO:0000256" key="1">
    <source>
        <dbReference type="ARBA" id="ARBA00006484"/>
    </source>
</evidence>
<dbReference type="Proteomes" id="UP001500957">
    <property type="component" value="Unassembled WGS sequence"/>
</dbReference>
<dbReference type="NCBIfam" id="NF040491">
    <property type="entry name" value="SDR_subfam_4"/>
    <property type="match status" value="1"/>
</dbReference>
<dbReference type="Gene3D" id="3.40.50.720">
    <property type="entry name" value="NAD(P)-binding Rossmann-like Domain"/>
    <property type="match status" value="1"/>
</dbReference>
<dbReference type="Pfam" id="PF13561">
    <property type="entry name" value="adh_short_C2"/>
    <property type="match status" value="1"/>
</dbReference>